<evidence type="ECO:0000313" key="3">
    <source>
        <dbReference type="Proteomes" id="UP000298030"/>
    </source>
</evidence>
<organism evidence="2 3">
    <name type="scientific">Coprinellus micaceus</name>
    <name type="common">Glistening ink-cap mushroom</name>
    <name type="synonym">Coprinus micaceus</name>
    <dbReference type="NCBI Taxonomy" id="71717"/>
    <lineage>
        <taxon>Eukaryota</taxon>
        <taxon>Fungi</taxon>
        <taxon>Dikarya</taxon>
        <taxon>Basidiomycota</taxon>
        <taxon>Agaricomycotina</taxon>
        <taxon>Agaricomycetes</taxon>
        <taxon>Agaricomycetidae</taxon>
        <taxon>Agaricales</taxon>
        <taxon>Agaricineae</taxon>
        <taxon>Psathyrellaceae</taxon>
        <taxon>Coprinellus</taxon>
    </lineage>
</organism>
<gene>
    <name evidence="2" type="ORF">FA13DRAFT_393233</name>
</gene>
<name>A0A4Y7TX13_COPMI</name>
<dbReference type="EMBL" id="QPFP01000002">
    <property type="protein sequence ID" value="TEB38697.1"/>
    <property type="molecule type" value="Genomic_DNA"/>
</dbReference>
<dbReference type="Pfam" id="PF12937">
    <property type="entry name" value="F-box-like"/>
    <property type="match status" value="1"/>
</dbReference>
<comment type="caution">
    <text evidence="2">The sequence shown here is derived from an EMBL/GenBank/DDBJ whole genome shotgun (WGS) entry which is preliminary data.</text>
</comment>
<dbReference type="InterPro" id="IPR001810">
    <property type="entry name" value="F-box_dom"/>
</dbReference>
<sequence length="190" mass="21596">MISLPPDLQLEIIKFLAPDDVLYLQLTCKYFHDLIEDAATVVWHRESLRQHCERNLLFWPSYSHLSTASDCKNALTAPMRFTKSYERAARMEGGFMASTRTEIRLPHNNESREWEVPSFRYIHLIRGGRFLLAIIKDTLSATSSVHIIPTRTPQRVTSCNTSGRAESRCLPHMSSLAGTTRSATERTDGG</sequence>
<dbReference type="Proteomes" id="UP000298030">
    <property type="component" value="Unassembled WGS sequence"/>
</dbReference>
<dbReference type="OrthoDB" id="3068592at2759"/>
<dbReference type="PROSITE" id="PS50181">
    <property type="entry name" value="FBOX"/>
    <property type="match status" value="1"/>
</dbReference>
<keyword evidence="3" id="KW-1185">Reference proteome</keyword>
<protein>
    <recommendedName>
        <fullName evidence="1">F-box domain-containing protein</fullName>
    </recommendedName>
</protein>
<accession>A0A4Y7TX13</accession>
<dbReference type="InterPro" id="IPR036047">
    <property type="entry name" value="F-box-like_dom_sf"/>
</dbReference>
<proteinExistence type="predicted"/>
<evidence type="ECO:0000259" key="1">
    <source>
        <dbReference type="PROSITE" id="PS50181"/>
    </source>
</evidence>
<reference evidence="2 3" key="1">
    <citation type="journal article" date="2019" name="Nat. Ecol. Evol.">
        <title>Megaphylogeny resolves global patterns of mushroom evolution.</title>
        <authorList>
            <person name="Varga T."/>
            <person name="Krizsan K."/>
            <person name="Foldi C."/>
            <person name="Dima B."/>
            <person name="Sanchez-Garcia M."/>
            <person name="Sanchez-Ramirez S."/>
            <person name="Szollosi G.J."/>
            <person name="Szarkandi J.G."/>
            <person name="Papp V."/>
            <person name="Albert L."/>
            <person name="Andreopoulos W."/>
            <person name="Angelini C."/>
            <person name="Antonin V."/>
            <person name="Barry K.W."/>
            <person name="Bougher N.L."/>
            <person name="Buchanan P."/>
            <person name="Buyck B."/>
            <person name="Bense V."/>
            <person name="Catcheside P."/>
            <person name="Chovatia M."/>
            <person name="Cooper J."/>
            <person name="Damon W."/>
            <person name="Desjardin D."/>
            <person name="Finy P."/>
            <person name="Geml J."/>
            <person name="Haridas S."/>
            <person name="Hughes K."/>
            <person name="Justo A."/>
            <person name="Karasinski D."/>
            <person name="Kautmanova I."/>
            <person name="Kiss B."/>
            <person name="Kocsube S."/>
            <person name="Kotiranta H."/>
            <person name="LaButti K.M."/>
            <person name="Lechner B.E."/>
            <person name="Liimatainen K."/>
            <person name="Lipzen A."/>
            <person name="Lukacs Z."/>
            <person name="Mihaltcheva S."/>
            <person name="Morgado L.N."/>
            <person name="Niskanen T."/>
            <person name="Noordeloos M.E."/>
            <person name="Ohm R.A."/>
            <person name="Ortiz-Santana B."/>
            <person name="Ovrebo C."/>
            <person name="Racz N."/>
            <person name="Riley R."/>
            <person name="Savchenko A."/>
            <person name="Shiryaev A."/>
            <person name="Soop K."/>
            <person name="Spirin V."/>
            <person name="Szebenyi C."/>
            <person name="Tomsovsky M."/>
            <person name="Tulloss R.E."/>
            <person name="Uehling J."/>
            <person name="Grigoriev I.V."/>
            <person name="Vagvolgyi C."/>
            <person name="Papp T."/>
            <person name="Martin F.M."/>
            <person name="Miettinen O."/>
            <person name="Hibbett D.S."/>
            <person name="Nagy L.G."/>
        </authorList>
    </citation>
    <scope>NUCLEOTIDE SEQUENCE [LARGE SCALE GENOMIC DNA]</scope>
    <source>
        <strain evidence="2 3">FP101781</strain>
    </source>
</reference>
<dbReference type="SUPFAM" id="SSF81383">
    <property type="entry name" value="F-box domain"/>
    <property type="match status" value="1"/>
</dbReference>
<dbReference type="AlphaFoldDB" id="A0A4Y7TX13"/>
<dbReference type="Gene3D" id="1.20.1280.50">
    <property type="match status" value="1"/>
</dbReference>
<feature type="domain" description="F-box" evidence="1">
    <location>
        <begin position="1"/>
        <end position="46"/>
    </location>
</feature>
<dbReference type="CDD" id="cd09917">
    <property type="entry name" value="F-box_SF"/>
    <property type="match status" value="1"/>
</dbReference>
<evidence type="ECO:0000313" key="2">
    <source>
        <dbReference type="EMBL" id="TEB38697.1"/>
    </source>
</evidence>